<dbReference type="PANTHER" id="PTHR47839">
    <property type="entry name" value="DOMAIN PROTEIN, PUTATIVE (AFU_ORTHOLOGUE AFUA_6G04830)-RELATED"/>
    <property type="match status" value="1"/>
</dbReference>
<dbReference type="AlphaFoldDB" id="A0A9N9DXV0"/>
<keyword evidence="2" id="KW-1185">Reference proteome</keyword>
<name>A0A9N9DXV0_9GLOM</name>
<dbReference type="Proteomes" id="UP000789405">
    <property type="component" value="Unassembled WGS sequence"/>
</dbReference>
<proteinExistence type="predicted"/>
<protein>
    <submittedName>
        <fullName evidence="1">23666_t:CDS:1</fullName>
    </submittedName>
</protein>
<evidence type="ECO:0000313" key="1">
    <source>
        <dbReference type="EMBL" id="CAG8652418.1"/>
    </source>
</evidence>
<dbReference type="PANTHER" id="PTHR47839:SF1">
    <property type="entry name" value="DOMAIN PROTEIN, PUTATIVE (AFU_ORTHOLOGUE AFUA_6G04830)-RELATED"/>
    <property type="match status" value="1"/>
</dbReference>
<dbReference type="OrthoDB" id="10031156at2759"/>
<evidence type="ECO:0000313" key="2">
    <source>
        <dbReference type="Proteomes" id="UP000789405"/>
    </source>
</evidence>
<dbReference type="EMBL" id="CAJVPY010005893">
    <property type="protein sequence ID" value="CAG8652418.1"/>
    <property type="molecule type" value="Genomic_DNA"/>
</dbReference>
<gene>
    <name evidence="1" type="ORF">DERYTH_LOCUS10254</name>
</gene>
<organism evidence="1 2">
    <name type="scientific">Dentiscutata erythropus</name>
    <dbReference type="NCBI Taxonomy" id="1348616"/>
    <lineage>
        <taxon>Eukaryota</taxon>
        <taxon>Fungi</taxon>
        <taxon>Fungi incertae sedis</taxon>
        <taxon>Mucoromycota</taxon>
        <taxon>Glomeromycotina</taxon>
        <taxon>Glomeromycetes</taxon>
        <taxon>Diversisporales</taxon>
        <taxon>Gigasporaceae</taxon>
        <taxon>Dentiscutata</taxon>
    </lineage>
</organism>
<reference evidence="1" key="1">
    <citation type="submission" date="2021-06" db="EMBL/GenBank/DDBJ databases">
        <authorList>
            <person name="Kallberg Y."/>
            <person name="Tangrot J."/>
            <person name="Rosling A."/>
        </authorList>
    </citation>
    <scope>NUCLEOTIDE SEQUENCE</scope>
    <source>
        <strain evidence="1">MA453B</strain>
    </source>
</reference>
<accession>A0A9N9DXV0</accession>
<comment type="caution">
    <text evidence="1">The sequence shown here is derived from an EMBL/GenBank/DDBJ whole genome shotgun (WGS) entry which is preliminary data.</text>
</comment>
<sequence length="169" mass="19288">MKITLLDDATASSVLNHICGLVMAFYWHDDQLFARHGPIENNDTIWTTFLLDMREPTQGFTANLRQISVHFNENMIRVGHSRSIEIGSDIDNESLKGIFKLEFVNVHSVKFDAVITPRAWKSESPDQENFSAEMESYSVYLAARAIPTVERESIDLFQTTLSVYNTELL</sequence>